<keyword evidence="2" id="KW-1185">Reference proteome</keyword>
<dbReference type="Proteomes" id="UP001195483">
    <property type="component" value="Unassembled WGS sequence"/>
</dbReference>
<organism evidence="1 2">
    <name type="scientific">Potamilus streckersoni</name>
    <dbReference type="NCBI Taxonomy" id="2493646"/>
    <lineage>
        <taxon>Eukaryota</taxon>
        <taxon>Metazoa</taxon>
        <taxon>Spiralia</taxon>
        <taxon>Lophotrochozoa</taxon>
        <taxon>Mollusca</taxon>
        <taxon>Bivalvia</taxon>
        <taxon>Autobranchia</taxon>
        <taxon>Heteroconchia</taxon>
        <taxon>Palaeoheterodonta</taxon>
        <taxon>Unionida</taxon>
        <taxon>Unionoidea</taxon>
        <taxon>Unionidae</taxon>
        <taxon>Ambleminae</taxon>
        <taxon>Lampsilini</taxon>
        <taxon>Potamilus</taxon>
    </lineage>
</organism>
<sequence>MDTAVHTDSEYSGMIQEPTNSLGLTEFQNIAVSHTILPALNNISPTTDNFIQTALIEIPPVSHTNLPGQNISSTTHNLVQSAPIEFPPVTHTISPPVQTIHSSLH</sequence>
<reference evidence="1" key="3">
    <citation type="submission" date="2023-05" db="EMBL/GenBank/DDBJ databases">
        <authorList>
            <person name="Smith C.H."/>
        </authorList>
    </citation>
    <scope>NUCLEOTIDE SEQUENCE</scope>
    <source>
        <strain evidence="1">CHS0354</strain>
        <tissue evidence="1">Mantle</tissue>
    </source>
</reference>
<accession>A0AAE0SYZ2</accession>
<evidence type="ECO:0000313" key="2">
    <source>
        <dbReference type="Proteomes" id="UP001195483"/>
    </source>
</evidence>
<gene>
    <name evidence="1" type="ORF">CHS0354_017019</name>
</gene>
<evidence type="ECO:0000313" key="1">
    <source>
        <dbReference type="EMBL" id="KAK3600732.1"/>
    </source>
</evidence>
<name>A0AAE0SYZ2_9BIVA</name>
<reference evidence="1" key="1">
    <citation type="journal article" date="2021" name="Genome Biol. Evol.">
        <title>A High-Quality Reference Genome for a Parasitic Bivalve with Doubly Uniparental Inheritance (Bivalvia: Unionida).</title>
        <authorList>
            <person name="Smith C.H."/>
        </authorList>
    </citation>
    <scope>NUCLEOTIDE SEQUENCE</scope>
    <source>
        <strain evidence="1">CHS0354</strain>
    </source>
</reference>
<proteinExistence type="predicted"/>
<dbReference type="AlphaFoldDB" id="A0AAE0SYZ2"/>
<protein>
    <submittedName>
        <fullName evidence="1">Uncharacterized protein</fullName>
    </submittedName>
</protein>
<dbReference type="EMBL" id="JAEAOA010001046">
    <property type="protein sequence ID" value="KAK3600732.1"/>
    <property type="molecule type" value="Genomic_DNA"/>
</dbReference>
<comment type="caution">
    <text evidence="1">The sequence shown here is derived from an EMBL/GenBank/DDBJ whole genome shotgun (WGS) entry which is preliminary data.</text>
</comment>
<reference evidence="1" key="2">
    <citation type="journal article" date="2021" name="Genome Biol. Evol.">
        <title>Developing a high-quality reference genome for a parasitic bivalve with doubly uniparental inheritance (Bivalvia: Unionida).</title>
        <authorList>
            <person name="Smith C.H."/>
        </authorList>
    </citation>
    <scope>NUCLEOTIDE SEQUENCE</scope>
    <source>
        <strain evidence="1">CHS0354</strain>
        <tissue evidence="1">Mantle</tissue>
    </source>
</reference>